<dbReference type="KEGG" id="cmic:caldi_02520"/>
<evidence type="ECO:0000313" key="2">
    <source>
        <dbReference type="EMBL" id="BDG59162.1"/>
    </source>
</evidence>
<dbReference type="Proteomes" id="UP001163687">
    <property type="component" value="Chromosome"/>
</dbReference>
<accession>A0AA35CHU3</accession>
<protein>
    <recommendedName>
        <fullName evidence="1">Methyltransferase type 11 domain-containing protein</fullName>
    </recommendedName>
</protein>
<organism evidence="2 3">
    <name type="scientific">Caldinitratiruptor microaerophilus</name>
    <dbReference type="NCBI Taxonomy" id="671077"/>
    <lineage>
        <taxon>Bacteria</taxon>
        <taxon>Bacillati</taxon>
        <taxon>Bacillota</taxon>
        <taxon>Clostridia</taxon>
        <taxon>Eubacteriales</taxon>
        <taxon>Symbiobacteriaceae</taxon>
        <taxon>Caldinitratiruptor</taxon>
    </lineage>
</organism>
<dbReference type="EMBL" id="AP025628">
    <property type="protein sequence ID" value="BDG59162.1"/>
    <property type="molecule type" value="Genomic_DNA"/>
</dbReference>
<dbReference type="InterPro" id="IPR013216">
    <property type="entry name" value="Methyltransf_11"/>
</dbReference>
<dbReference type="AlphaFoldDB" id="A0AA35CHU3"/>
<gene>
    <name evidence="2" type="ORF">caldi_02520</name>
</gene>
<dbReference type="GO" id="GO:0008757">
    <property type="term" value="F:S-adenosylmethionine-dependent methyltransferase activity"/>
    <property type="evidence" value="ECO:0007669"/>
    <property type="project" value="InterPro"/>
</dbReference>
<dbReference type="Pfam" id="PF08241">
    <property type="entry name" value="Methyltransf_11"/>
    <property type="match status" value="1"/>
</dbReference>
<evidence type="ECO:0000259" key="1">
    <source>
        <dbReference type="Pfam" id="PF08241"/>
    </source>
</evidence>
<dbReference type="InterPro" id="IPR029063">
    <property type="entry name" value="SAM-dependent_MTases_sf"/>
</dbReference>
<dbReference type="SUPFAM" id="SSF53335">
    <property type="entry name" value="S-adenosyl-L-methionine-dependent methyltransferases"/>
    <property type="match status" value="1"/>
</dbReference>
<proteinExistence type="predicted"/>
<dbReference type="Gene3D" id="3.40.50.150">
    <property type="entry name" value="Vaccinia Virus protein VP39"/>
    <property type="match status" value="1"/>
</dbReference>
<reference evidence="2" key="1">
    <citation type="submission" date="2022-03" db="EMBL/GenBank/DDBJ databases">
        <title>Complete genome sequence of Caldinitratiruptor microaerophilus.</title>
        <authorList>
            <person name="Mukaiyama R."/>
            <person name="Nishiyama T."/>
            <person name="Ueda K."/>
        </authorList>
    </citation>
    <scope>NUCLEOTIDE SEQUENCE</scope>
    <source>
        <strain evidence="2">JCM 16183</strain>
    </source>
</reference>
<name>A0AA35CHU3_9FIRM</name>
<keyword evidence="3" id="KW-1185">Reference proteome</keyword>
<evidence type="ECO:0000313" key="3">
    <source>
        <dbReference type="Proteomes" id="UP001163687"/>
    </source>
</evidence>
<dbReference type="PANTHER" id="PTHR42912">
    <property type="entry name" value="METHYLTRANSFERASE"/>
    <property type="match status" value="1"/>
</dbReference>
<feature type="domain" description="Methyltransferase type 11" evidence="1">
    <location>
        <begin position="53"/>
        <end position="151"/>
    </location>
</feature>
<dbReference type="InterPro" id="IPR050508">
    <property type="entry name" value="Methyltransf_Superfamily"/>
</dbReference>
<sequence>MLRGVAALELKTRVAAGYSQTALEYDAVAGHAYLMGLRRLLPLVRVPPQPAILDVGSGTGINLLELARVFGPCRLLVGIDLSPGMVAVAGAKAGMAGVVAVLQEGDAEDIPYPDGTFDLVVANSMYHWVRDRPRAAREFARVLRAGGQLVLACATAPGFGEWRALLQSVLTHLLGPHAPEAFPDLPSAQEVACSLQAAGFALPFFRPIAERVYVYDPERFVRLMATVAPNWAAGLSPETRRAVEAEAARAMRRAAPEGFTVTWTAVETVGTKVAG</sequence>
<dbReference type="CDD" id="cd02440">
    <property type="entry name" value="AdoMet_MTases"/>
    <property type="match status" value="1"/>
</dbReference>
<dbReference type="PANTHER" id="PTHR42912:SF80">
    <property type="entry name" value="METHYLTRANSFERASE DOMAIN-CONTAINING PROTEIN"/>
    <property type="match status" value="1"/>
</dbReference>